<keyword evidence="1 4" id="KW-0808">Transferase</keyword>
<dbReference type="AlphaFoldDB" id="A0A2V5KJ46"/>
<comment type="caution">
    <text evidence="4">The sequence shown here is derived from an EMBL/GenBank/DDBJ whole genome shotgun (WGS) entry which is preliminary data.</text>
</comment>
<evidence type="ECO:0000313" key="4">
    <source>
        <dbReference type="EMBL" id="PYI54630.1"/>
    </source>
</evidence>
<feature type="domain" description="N-acetyltransferase" evidence="3">
    <location>
        <begin position="1"/>
        <end position="132"/>
    </location>
</feature>
<evidence type="ECO:0000256" key="2">
    <source>
        <dbReference type="ARBA" id="ARBA00023315"/>
    </source>
</evidence>
<proteinExistence type="predicted"/>
<dbReference type="CDD" id="cd04301">
    <property type="entry name" value="NAT_SF"/>
    <property type="match status" value="1"/>
</dbReference>
<reference evidence="4 5" key="1">
    <citation type="submission" date="2018-05" db="EMBL/GenBank/DDBJ databases">
        <title>Paenibacillus flagellatus sp. nov., isolated from selenium mineral soil.</title>
        <authorList>
            <person name="Dai X."/>
        </authorList>
    </citation>
    <scope>NUCLEOTIDE SEQUENCE [LARGE SCALE GENOMIC DNA]</scope>
    <source>
        <strain evidence="4 5">DXL2</strain>
    </source>
</reference>
<sequence>MTMNDYEAAIGLWRATEGLVLSEADSERSMELFLRRNPGLSFVGVEDEAVIGTALCGHDGRRGFLYHVAVRAEYRGRGVAKRMVERCLDGLREAGISKCHLFALEGNEIGNRYWAGSGWERRNGILLYSRDV</sequence>
<dbReference type="EMBL" id="QJVJ01000005">
    <property type="protein sequence ID" value="PYI54630.1"/>
    <property type="molecule type" value="Genomic_DNA"/>
</dbReference>
<dbReference type="PROSITE" id="PS51186">
    <property type="entry name" value="GNAT"/>
    <property type="match status" value="1"/>
</dbReference>
<evidence type="ECO:0000259" key="3">
    <source>
        <dbReference type="PROSITE" id="PS51186"/>
    </source>
</evidence>
<dbReference type="PANTHER" id="PTHR43877">
    <property type="entry name" value="AMINOALKYLPHOSPHONATE N-ACETYLTRANSFERASE-RELATED-RELATED"/>
    <property type="match status" value="1"/>
</dbReference>
<evidence type="ECO:0000256" key="1">
    <source>
        <dbReference type="ARBA" id="ARBA00022679"/>
    </source>
</evidence>
<accession>A0A2V5KJ46</accession>
<dbReference type="Gene3D" id="3.40.630.30">
    <property type="match status" value="1"/>
</dbReference>
<organism evidence="4 5">
    <name type="scientific">Paenibacillus flagellatus</name>
    <dbReference type="NCBI Taxonomy" id="2211139"/>
    <lineage>
        <taxon>Bacteria</taxon>
        <taxon>Bacillati</taxon>
        <taxon>Bacillota</taxon>
        <taxon>Bacilli</taxon>
        <taxon>Bacillales</taxon>
        <taxon>Paenibacillaceae</taxon>
        <taxon>Paenibacillus</taxon>
    </lineage>
</organism>
<gene>
    <name evidence="4" type="ORF">DLM86_12250</name>
</gene>
<protein>
    <submittedName>
        <fullName evidence="4">GNAT family N-acetyltransferase</fullName>
    </submittedName>
</protein>
<dbReference type="Proteomes" id="UP000247476">
    <property type="component" value="Unassembled WGS sequence"/>
</dbReference>
<evidence type="ECO:0000313" key="5">
    <source>
        <dbReference type="Proteomes" id="UP000247476"/>
    </source>
</evidence>
<dbReference type="InterPro" id="IPR000182">
    <property type="entry name" value="GNAT_dom"/>
</dbReference>
<name>A0A2V5KJ46_9BACL</name>
<dbReference type="InterPro" id="IPR050832">
    <property type="entry name" value="Bact_Acetyltransf"/>
</dbReference>
<dbReference type="InterPro" id="IPR016181">
    <property type="entry name" value="Acyl_CoA_acyltransferase"/>
</dbReference>
<keyword evidence="5" id="KW-1185">Reference proteome</keyword>
<dbReference type="GO" id="GO:0016747">
    <property type="term" value="F:acyltransferase activity, transferring groups other than amino-acyl groups"/>
    <property type="evidence" value="ECO:0007669"/>
    <property type="project" value="InterPro"/>
</dbReference>
<dbReference type="Pfam" id="PF00583">
    <property type="entry name" value="Acetyltransf_1"/>
    <property type="match status" value="1"/>
</dbReference>
<keyword evidence="2" id="KW-0012">Acyltransferase</keyword>
<dbReference type="OrthoDB" id="1821130at2"/>
<dbReference type="SUPFAM" id="SSF55729">
    <property type="entry name" value="Acyl-CoA N-acyltransferases (Nat)"/>
    <property type="match status" value="1"/>
</dbReference>